<evidence type="ECO:0000313" key="2">
    <source>
        <dbReference type="Proteomes" id="UP000624244"/>
    </source>
</evidence>
<name>A0A8H6DZ99_COCSA</name>
<reference evidence="1" key="1">
    <citation type="submission" date="2019-11" db="EMBL/GenBank/DDBJ databases">
        <title>Bipolaris sorokiniana Genome sequencing.</title>
        <authorList>
            <person name="Wang H."/>
        </authorList>
    </citation>
    <scope>NUCLEOTIDE SEQUENCE</scope>
</reference>
<dbReference type="AlphaFoldDB" id="A0A8H6DZ99"/>
<accession>A0A8H6DZ99</accession>
<sequence length="70" mass="7822">MSFGPFPDSIPINLLLERAIWGTSEFEDLLPVGGGNSDKIYLYAKLCTQQLNHKRRDNEGALASLHDYLA</sequence>
<gene>
    <name evidence="1" type="ORF">GGP41_006639</name>
</gene>
<dbReference type="EMBL" id="WNKQ01000001">
    <property type="protein sequence ID" value="KAF5853891.1"/>
    <property type="molecule type" value="Genomic_DNA"/>
</dbReference>
<evidence type="ECO:0000313" key="1">
    <source>
        <dbReference type="EMBL" id="KAF5853891.1"/>
    </source>
</evidence>
<dbReference type="Proteomes" id="UP000624244">
    <property type="component" value="Unassembled WGS sequence"/>
</dbReference>
<organism evidence="1 2">
    <name type="scientific">Cochliobolus sativus</name>
    <name type="common">Common root rot and spot blotch fungus</name>
    <name type="synonym">Bipolaris sorokiniana</name>
    <dbReference type="NCBI Taxonomy" id="45130"/>
    <lineage>
        <taxon>Eukaryota</taxon>
        <taxon>Fungi</taxon>
        <taxon>Dikarya</taxon>
        <taxon>Ascomycota</taxon>
        <taxon>Pezizomycotina</taxon>
        <taxon>Dothideomycetes</taxon>
        <taxon>Pleosporomycetidae</taxon>
        <taxon>Pleosporales</taxon>
        <taxon>Pleosporineae</taxon>
        <taxon>Pleosporaceae</taxon>
        <taxon>Bipolaris</taxon>
    </lineage>
</organism>
<protein>
    <submittedName>
        <fullName evidence="1">Uncharacterized protein</fullName>
    </submittedName>
</protein>
<proteinExistence type="predicted"/>
<comment type="caution">
    <text evidence="1">The sequence shown here is derived from an EMBL/GenBank/DDBJ whole genome shotgun (WGS) entry which is preliminary data.</text>
</comment>